<dbReference type="OrthoDB" id="149130at2"/>
<sequence length="338" mass="39946">MKIYIYGTGSGGIKFYNSLKKDRVEILGFLDSDKTKEGSIFLNNKIFYPETIKQTNFDYIMIASEYVEIYDFLIELGFDESKIIFDNKFREVSKYKYVLERNIQAYNKIMSQIVNMYQPEEFVITREIAYYRDKYLDDEYLEKYDYTRYKTLQLVSNEIYDNDIKGAVAEVGVYRGEFSKIINILFKDKKLYLFDTFEGFNIDEIKHDLEKGLIVDNTRERLVHHENLFENTNVDIVMKKMPYPNNCIIKKGFFPDTAIGIEESFSFVSIDVDLYNPIYNALEFFYPRLSKGGYIFVHDYNVRNYLGVKKAVQNFEQKFGKLRKVPISDFGGTLIITK</sequence>
<name>A0A4R3KX62_9FIRM</name>
<dbReference type="Pfam" id="PF05711">
    <property type="entry name" value="TylF"/>
    <property type="match status" value="1"/>
</dbReference>
<dbReference type="Gene3D" id="3.40.50.720">
    <property type="entry name" value="NAD(P)-binding Rossmann-like Domain"/>
    <property type="match status" value="1"/>
</dbReference>
<dbReference type="InterPro" id="IPR008884">
    <property type="entry name" value="TylF_MeTrfase"/>
</dbReference>
<keyword evidence="1" id="KW-0808">Transferase</keyword>
<dbReference type="EMBL" id="SMAE01000008">
    <property type="protein sequence ID" value="TCS88511.1"/>
    <property type="molecule type" value="Genomic_DNA"/>
</dbReference>
<comment type="caution">
    <text evidence="1">The sequence shown here is derived from an EMBL/GenBank/DDBJ whole genome shotgun (WGS) entry which is preliminary data.</text>
</comment>
<keyword evidence="2" id="KW-1185">Reference proteome</keyword>
<dbReference type="PANTHER" id="PTHR40036">
    <property type="entry name" value="MACROCIN O-METHYLTRANSFERASE"/>
    <property type="match status" value="1"/>
</dbReference>
<organism evidence="1 2">
    <name type="scientific">Keratinibaculum paraultunense</name>
    <dbReference type="NCBI Taxonomy" id="1278232"/>
    <lineage>
        <taxon>Bacteria</taxon>
        <taxon>Bacillati</taxon>
        <taxon>Bacillota</taxon>
        <taxon>Tissierellia</taxon>
        <taxon>Tissierellales</taxon>
        <taxon>Tepidimicrobiaceae</taxon>
        <taxon>Keratinibaculum</taxon>
    </lineage>
</organism>
<dbReference type="AlphaFoldDB" id="A0A4R3KX62"/>
<gene>
    <name evidence="1" type="ORF">EDD65_10844</name>
</gene>
<reference evidence="1 2" key="1">
    <citation type="submission" date="2019-03" db="EMBL/GenBank/DDBJ databases">
        <title>Genomic Encyclopedia of Type Strains, Phase IV (KMG-IV): sequencing the most valuable type-strain genomes for metagenomic binning, comparative biology and taxonomic classification.</title>
        <authorList>
            <person name="Goeker M."/>
        </authorList>
    </citation>
    <scope>NUCLEOTIDE SEQUENCE [LARGE SCALE GENOMIC DNA]</scope>
    <source>
        <strain evidence="1 2">DSM 26752</strain>
    </source>
</reference>
<dbReference type="PANTHER" id="PTHR40036:SF1">
    <property type="entry name" value="MACROCIN O-METHYLTRANSFERASE"/>
    <property type="match status" value="1"/>
</dbReference>
<evidence type="ECO:0000313" key="2">
    <source>
        <dbReference type="Proteomes" id="UP000294567"/>
    </source>
</evidence>
<dbReference type="Proteomes" id="UP000294567">
    <property type="component" value="Unassembled WGS sequence"/>
</dbReference>
<dbReference type="Gene3D" id="3.40.50.150">
    <property type="entry name" value="Vaccinia Virus protein VP39"/>
    <property type="match status" value="1"/>
</dbReference>
<dbReference type="SUPFAM" id="SSF53335">
    <property type="entry name" value="S-adenosyl-L-methionine-dependent methyltransferases"/>
    <property type="match status" value="2"/>
</dbReference>
<evidence type="ECO:0000313" key="1">
    <source>
        <dbReference type="EMBL" id="TCS88511.1"/>
    </source>
</evidence>
<dbReference type="GO" id="GO:0032259">
    <property type="term" value="P:methylation"/>
    <property type="evidence" value="ECO:0007669"/>
    <property type="project" value="UniProtKB-KW"/>
</dbReference>
<proteinExistence type="predicted"/>
<dbReference type="RefSeq" id="WP_132028005.1">
    <property type="nucleotide sequence ID" value="NZ_CP068564.1"/>
</dbReference>
<keyword evidence="1" id="KW-0489">Methyltransferase</keyword>
<dbReference type="GO" id="GO:0008168">
    <property type="term" value="F:methyltransferase activity"/>
    <property type="evidence" value="ECO:0007669"/>
    <property type="project" value="UniProtKB-KW"/>
</dbReference>
<protein>
    <submittedName>
        <fullName evidence="1">Macrocin-O-methyltransferase TylF</fullName>
    </submittedName>
</protein>
<dbReference type="InterPro" id="IPR029063">
    <property type="entry name" value="SAM-dependent_MTases_sf"/>
</dbReference>
<accession>A0A4R3KX62</accession>